<sequence>MNYQRPGYTLPTEQRVSGIALQLSEPPDPGTATLIENASRCLHNHSSAGSPRRLRIISEDVEGSQVGPSAIDFLQNEAPALRSDETQQSSLEPQESGVVHSLEPDSSDSASEMRDVYIDLRGVLHNCTFNLGGTSNSGSVDHSKRPTGSKDANNTETGDAAEATGVDVRATKKSPGASSEVLSDGELWWHNHFQWFKDLGYLLRPRYAPGIDDGSFVTLKVIVKSRHPFEVDIARYCSSESISSHPNNHCIPVYDVLQVPEDQDKVVMVMPLLRMYNDPPFDTFGEAVECFRQLFEGLQFIHKHHVAHRTFPLTIDFTRRDCMTLNIMVDPKPLCIDAFHPYKPFVRRDFKGYARYRTRTQSPPKYFFIDFGISRRYDPGDEAHMEDPIWGGDKTVPEFQTSVDPQNPYYTDVYYLGNVIREDFIEGKIGFEFMIPLVTDMVQDDPAKRPSMDEVVARFEGLRKELGTWKLRSRVIDKEDDETSGFFNGLAHWTRRVSFVIRGVPAVPMPTS</sequence>
<dbReference type="SUPFAM" id="SSF56112">
    <property type="entry name" value="Protein kinase-like (PK-like)"/>
    <property type="match status" value="1"/>
</dbReference>
<dbReference type="GO" id="GO:0005524">
    <property type="term" value="F:ATP binding"/>
    <property type="evidence" value="ECO:0007669"/>
    <property type="project" value="InterPro"/>
</dbReference>
<gene>
    <name evidence="3" type="ORF">SERLADRAFT_443129</name>
</gene>
<dbReference type="InterPro" id="IPR011009">
    <property type="entry name" value="Kinase-like_dom_sf"/>
</dbReference>
<dbReference type="OrthoDB" id="5987198at2759"/>
<dbReference type="PROSITE" id="PS50011">
    <property type="entry name" value="PROTEIN_KINASE_DOM"/>
    <property type="match status" value="1"/>
</dbReference>
<dbReference type="InterPro" id="IPR000719">
    <property type="entry name" value="Prot_kinase_dom"/>
</dbReference>
<protein>
    <recommendedName>
        <fullName evidence="2">Protein kinase domain-containing protein</fullName>
    </recommendedName>
</protein>
<reference evidence="3" key="1">
    <citation type="submission" date="2011-04" db="EMBL/GenBank/DDBJ databases">
        <title>Evolution of plant cell wall degrading machinery underlies the functional diversity of forest fungi.</title>
        <authorList>
            <consortium name="US DOE Joint Genome Institute (JGI-PGF)"/>
            <person name="Eastwood D.C."/>
            <person name="Floudas D."/>
            <person name="Binder M."/>
            <person name="Majcherczyk A."/>
            <person name="Schneider P."/>
            <person name="Aerts A."/>
            <person name="Asiegbu F.O."/>
            <person name="Baker S.E."/>
            <person name="Barry K."/>
            <person name="Bendiksby M."/>
            <person name="Blumentritt M."/>
            <person name="Coutinho P.M."/>
            <person name="Cullen D."/>
            <person name="Cullen D."/>
            <person name="Gathman A."/>
            <person name="Goodell B."/>
            <person name="Henrissat B."/>
            <person name="Ihrmark K."/>
            <person name="Kauserud H."/>
            <person name="Kohler A."/>
            <person name="LaButti K."/>
            <person name="Lapidus A."/>
            <person name="Lavin J.L."/>
            <person name="Lee Y.-H."/>
            <person name="Lindquist E."/>
            <person name="Lilly W."/>
            <person name="Lucas S."/>
            <person name="Morin E."/>
            <person name="Murat C."/>
            <person name="Oguiza J.A."/>
            <person name="Park J."/>
            <person name="Pisabarro A.G."/>
            <person name="Riley R."/>
            <person name="Rosling A."/>
            <person name="Salamov A."/>
            <person name="Schmidt O."/>
            <person name="Schmutz J."/>
            <person name="Skrede I."/>
            <person name="Stenlid J."/>
            <person name="Wiebenga A."/>
            <person name="Xie X."/>
            <person name="Kues U."/>
            <person name="Hibbett D.S."/>
            <person name="Hoffmeister D."/>
            <person name="Hogberg N."/>
            <person name="Martin F."/>
            <person name="Grigoriev I.V."/>
            <person name="Watkinson S.C."/>
        </authorList>
    </citation>
    <scope>NUCLEOTIDE SEQUENCE</scope>
    <source>
        <strain evidence="3">S7.9</strain>
    </source>
</reference>
<dbReference type="EMBL" id="GL945443">
    <property type="protein sequence ID" value="EGO19659.1"/>
    <property type="molecule type" value="Genomic_DNA"/>
</dbReference>
<evidence type="ECO:0000259" key="2">
    <source>
        <dbReference type="PROSITE" id="PS50011"/>
    </source>
</evidence>
<feature type="domain" description="Protein kinase" evidence="2">
    <location>
        <begin position="126"/>
        <end position="487"/>
    </location>
</feature>
<dbReference type="RefSeq" id="XP_007323792.1">
    <property type="nucleotide sequence ID" value="XM_007323730.1"/>
</dbReference>
<evidence type="ECO:0000313" key="3">
    <source>
        <dbReference type="EMBL" id="EGO19659.1"/>
    </source>
</evidence>
<feature type="region of interest" description="Disordered" evidence="1">
    <location>
        <begin position="81"/>
        <end position="110"/>
    </location>
</feature>
<dbReference type="GO" id="GO:0004672">
    <property type="term" value="F:protein kinase activity"/>
    <property type="evidence" value="ECO:0007669"/>
    <property type="project" value="InterPro"/>
</dbReference>
<proteinExistence type="predicted"/>
<dbReference type="SMART" id="SM00220">
    <property type="entry name" value="S_TKc"/>
    <property type="match status" value="1"/>
</dbReference>
<dbReference type="Proteomes" id="UP000008064">
    <property type="component" value="Unassembled WGS sequence"/>
</dbReference>
<name>F8PBM1_SERL9</name>
<dbReference type="GeneID" id="18815849"/>
<organism>
    <name type="scientific">Serpula lacrymans var. lacrymans (strain S7.9)</name>
    <name type="common">Dry rot fungus</name>
    <dbReference type="NCBI Taxonomy" id="578457"/>
    <lineage>
        <taxon>Eukaryota</taxon>
        <taxon>Fungi</taxon>
        <taxon>Dikarya</taxon>
        <taxon>Basidiomycota</taxon>
        <taxon>Agaricomycotina</taxon>
        <taxon>Agaricomycetes</taxon>
        <taxon>Agaricomycetidae</taxon>
        <taxon>Boletales</taxon>
        <taxon>Coniophorineae</taxon>
        <taxon>Serpulaceae</taxon>
        <taxon>Serpula</taxon>
    </lineage>
</organism>
<feature type="region of interest" description="Disordered" evidence="1">
    <location>
        <begin position="134"/>
        <end position="177"/>
    </location>
</feature>
<evidence type="ECO:0000256" key="1">
    <source>
        <dbReference type="SAM" id="MobiDB-lite"/>
    </source>
</evidence>
<dbReference type="HOGENOM" id="CLU_532273_0_0_1"/>
<dbReference type="KEGG" id="sla:SERLADRAFT_443129"/>
<dbReference type="AlphaFoldDB" id="F8PBM1"/>
<dbReference type="Gene3D" id="1.10.510.10">
    <property type="entry name" value="Transferase(Phosphotransferase) domain 1"/>
    <property type="match status" value="1"/>
</dbReference>
<accession>F8PBM1</accession>